<dbReference type="Proteomes" id="UP000887565">
    <property type="component" value="Unplaced"/>
</dbReference>
<dbReference type="InterPro" id="IPR003131">
    <property type="entry name" value="T1-type_BTB"/>
</dbReference>
<accession>A0A915IE23</accession>
<evidence type="ECO:0000259" key="1">
    <source>
        <dbReference type="Pfam" id="PF02214"/>
    </source>
</evidence>
<dbReference type="AlphaFoldDB" id="A0A915IE23"/>
<dbReference type="SUPFAM" id="SSF54695">
    <property type="entry name" value="POZ domain"/>
    <property type="match status" value="1"/>
</dbReference>
<dbReference type="WBParaSite" id="nRc.2.0.1.t12053-RA">
    <property type="protein sequence ID" value="nRc.2.0.1.t12053-RA"/>
    <property type="gene ID" value="nRc.2.0.1.g12053"/>
</dbReference>
<evidence type="ECO:0000313" key="2">
    <source>
        <dbReference type="Proteomes" id="UP000887565"/>
    </source>
</evidence>
<dbReference type="GO" id="GO:0051260">
    <property type="term" value="P:protein homooligomerization"/>
    <property type="evidence" value="ECO:0007669"/>
    <property type="project" value="InterPro"/>
</dbReference>
<dbReference type="PANTHER" id="PTHR14499">
    <property type="entry name" value="POTASSIUM CHANNEL TETRAMERIZATION DOMAIN-CONTAINING"/>
    <property type="match status" value="1"/>
</dbReference>
<proteinExistence type="predicted"/>
<name>A0A915IE23_ROMCU</name>
<keyword evidence="2" id="KW-1185">Reference proteome</keyword>
<reference evidence="3" key="1">
    <citation type="submission" date="2022-11" db="UniProtKB">
        <authorList>
            <consortium name="WormBaseParasite"/>
        </authorList>
    </citation>
    <scope>IDENTIFICATION</scope>
</reference>
<sequence length="64" mass="7701">MGGKLCVSNRVEKSNKKVIRQLGDDRHYFIDRNGELFRYILDYLRNDKRLILPEKFSDFASRHK</sequence>
<dbReference type="PANTHER" id="PTHR14499:SF136">
    <property type="entry name" value="GH08630P"/>
    <property type="match status" value="1"/>
</dbReference>
<dbReference type="Pfam" id="PF02214">
    <property type="entry name" value="BTB_2"/>
    <property type="match status" value="1"/>
</dbReference>
<organism evidence="2 3">
    <name type="scientific">Romanomermis culicivorax</name>
    <name type="common">Nematode worm</name>
    <dbReference type="NCBI Taxonomy" id="13658"/>
    <lineage>
        <taxon>Eukaryota</taxon>
        <taxon>Metazoa</taxon>
        <taxon>Ecdysozoa</taxon>
        <taxon>Nematoda</taxon>
        <taxon>Enoplea</taxon>
        <taxon>Dorylaimia</taxon>
        <taxon>Mermithida</taxon>
        <taxon>Mermithoidea</taxon>
        <taxon>Mermithidae</taxon>
        <taxon>Romanomermis</taxon>
    </lineage>
</organism>
<dbReference type="InterPro" id="IPR011333">
    <property type="entry name" value="SKP1/BTB/POZ_sf"/>
</dbReference>
<evidence type="ECO:0000313" key="3">
    <source>
        <dbReference type="WBParaSite" id="nRc.2.0.1.t12053-RA"/>
    </source>
</evidence>
<dbReference type="Gene3D" id="3.30.710.10">
    <property type="entry name" value="Potassium Channel Kv1.1, Chain A"/>
    <property type="match status" value="1"/>
</dbReference>
<feature type="domain" description="Potassium channel tetramerisation-type BTB" evidence="1">
    <location>
        <begin position="18"/>
        <end position="55"/>
    </location>
</feature>
<protein>
    <submittedName>
        <fullName evidence="3">Potassium channel tetramerisation-type BTB domain-containing protein</fullName>
    </submittedName>
</protein>